<name>M0LPL4_9EURY</name>
<dbReference type="AntiFam" id="ANF00142">
    <property type="entry name" value="Shadow ORF (opposite yadG)"/>
</dbReference>
<sequence>MDEPRLARLDRELAVDLGHEGLVAPVLVLRAGEVDVLPAPHRLDDVHDALEVVGRVGLLAELDVLRTDAEQQLRPVVDPLGRVGVDVVGDAVGRQSVAIERDLEEVHRRAADEPRDERVRRAVKALQGCADLLELAVVEDREPVAHRHRLGLVVGDVDRRDAELALEALDLGAHLRAELRVEVRERLVHQEGVRVADGRPPDRHALFLPAGELAGVAVEHVPDVHGLGGVLDPAVDLVVREVGRHLQPEAHVPTDRHVRVERVVLEHHRDVALAGFEVADRLAVDRDLALGLSFEPRDHPEERRLPAPRGADHDQELVVLDREVDVVDRDDLVASLRERLRDAVEFDSCH</sequence>
<dbReference type="eggNOG" id="ENOG502N5Z6">
    <property type="taxonomic scope" value="Archaea"/>
</dbReference>
<dbReference type="AntiFam" id="ANF00095">
    <property type="entry name" value="Shadow ORF (opposite ABC transporters)"/>
</dbReference>
<proteinExistence type="predicted"/>
<gene>
    <name evidence="1" type="ORF">C447_16992</name>
</gene>
<dbReference type="EMBL" id="AOMB01000044">
    <property type="protein sequence ID" value="EMA35487.1"/>
    <property type="molecule type" value="Genomic_DNA"/>
</dbReference>
<comment type="caution">
    <text evidence="1">The sequence shown here is derived from an EMBL/GenBank/DDBJ whole genome shotgun (WGS) entry which is preliminary data.</text>
</comment>
<evidence type="ECO:0000313" key="2">
    <source>
        <dbReference type="Proteomes" id="UP000011566"/>
    </source>
</evidence>
<dbReference type="Proteomes" id="UP000011566">
    <property type="component" value="Unassembled WGS sequence"/>
</dbReference>
<protein>
    <submittedName>
        <fullName evidence="1">Phenol hydroxylase</fullName>
    </submittedName>
</protein>
<evidence type="ECO:0000313" key="1">
    <source>
        <dbReference type="EMBL" id="EMA35487.1"/>
    </source>
</evidence>
<accession>M0LPL4</accession>
<dbReference type="AlphaFoldDB" id="M0LPL4"/>
<organism evidence="1 2">
    <name type="scientific">Halococcus hamelinensis 100A6</name>
    <dbReference type="NCBI Taxonomy" id="1132509"/>
    <lineage>
        <taxon>Archaea</taxon>
        <taxon>Methanobacteriati</taxon>
        <taxon>Methanobacteriota</taxon>
        <taxon>Stenosarchaea group</taxon>
        <taxon>Halobacteria</taxon>
        <taxon>Halobacteriales</taxon>
        <taxon>Halococcaceae</taxon>
        <taxon>Halococcus</taxon>
    </lineage>
</organism>
<reference evidence="1 2" key="1">
    <citation type="journal article" date="2014" name="PLoS Genet.">
        <title>Phylogenetically driven sequencing of extremely halophilic archaea reveals strategies for static and dynamic osmo-response.</title>
        <authorList>
            <person name="Becker E.A."/>
            <person name="Seitzer P.M."/>
            <person name="Tritt A."/>
            <person name="Larsen D."/>
            <person name="Krusor M."/>
            <person name="Yao A.I."/>
            <person name="Wu D."/>
            <person name="Madern D."/>
            <person name="Eisen J.A."/>
            <person name="Darling A.E."/>
            <person name="Facciotti M.T."/>
        </authorList>
    </citation>
    <scope>NUCLEOTIDE SEQUENCE [LARGE SCALE GENOMIC DNA]</scope>
    <source>
        <strain evidence="1 2">100A6</strain>
    </source>
</reference>
<keyword evidence="2" id="KW-1185">Reference proteome</keyword>